<gene>
    <name evidence="2" type="ORF">GCM10011531_04750</name>
</gene>
<dbReference type="Pfam" id="PF01551">
    <property type="entry name" value="Peptidase_M23"/>
    <property type="match status" value="1"/>
</dbReference>
<organism evidence="2 3">
    <name type="scientific">Aquaticitalea lipolytica</name>
    <dbReference type="NCBI Taxonomy" id="1247562"/>
    <lineage>
        <taxon>Bacteria</taxon>
        <taxon>Pseudomonadati</taxon>
        <taxon>Bacteroidota</taxon>
        <taxon>Flavobacteriia</taxon>
        <taxon>Flavobacteriales</taxon>
        <taxon>Flavobacteriaceae</taxon>
        <taxon>Aquaticitalea</taxon>
    </lineage>
</organism>
<dbReference type="Gene3D" id="2.70.70.10">
    <property type="entry name" value="Glucose Permease (Domain IIA)"/>
    <property type="match status" value="1"/>
</dbReference>
<name>A0A8J2XEJ3_9FLAO</name>
<evidence type="ECO:0000313" key="2">
    <source>
        <dbReference type="EMBL" id="GFZ78258.1"/>
    </source>
</evidence>
<dbReference type="InterPro" id="IPR050570">
    <property type="entry name" value="Cell_wall_metabolism_enzyme"/>
</dbReference>
<proteinExistence type="predicted"/>
<dbReference type="Proteomes" id="UP000598120">
    <property type="component" value="Unassembled WGS sequence"/>
</dbReference>
<comment type="caution">
    <text evidence="2">The sequence shown here is derived from an EMBL/GenBank/DDBJ whole genome shotgun (WGS) entry which is preliminary data.</text>
</comment>
<feature type="domain" description="M23ase beta-sheet core" evidence="1">
    <location>
        <begin position="97"/>
        <end position="197"/>
    </location>
</feature>
<dbReference type="AlphaFoldDB" id="A0A8J2XEJ3"/>
<accession>A0A8J2XEJ3</accession>
<protein>
    <recommendedName>
        <fullName evidence="1">M23ase beta-sheet core domain-containing protein</fullName>
    </recommendedName>
</protein>
<keyword evidence="3" id="KW-1185">Reference proteome</keyword>
<sequence>MASSNFSSFLNQISSKPLSVLDAAIPLHKYIPLDLSVTNTELKKVNVSSSDDLEVYINNHIKSNNALVAYGGYNETRNIYQRSNYFNQANAETERNIHIGLDLWLAANAPIFTPLDATVHSFKNNTNYGDYGPTIILKHEIKGISFYTLYGHLSVASIANLKEGQVFKQGEKIATLGDATVNGDYPPHLHFQVIKDMQDYKGDYPGVSNKHDVEFYLNNCPNPNVLLKIE</sequence>
<dbReference type="RefSeq" id="WP_188604733.1">
    <property type="nucleotide sequence ID" value="NZ_BMIC01000001.1"/>
</dbReference>
<dbReference type="InterPro" id="IPR016047">
    <property type="entry name" value="M23ase_b-sheet_dom"/>
</dbReference>
<dbReference type="GO" id="GO:0004222">
    <property type="term" value="F:metalloendopeptidase activity"/>
    <property type="evidence" value="ECO:0007669"/>
    <property type="project" value="TreeGrafter"/>
</dbReference>
<dbReference type="CDD" id="cd12797">
    <property type="entry name" value="M23_peptidase"/>
    <property type="match status" value="1"/>
</dbReference>
<dbReference type="EMBL" id="BMIC01000001">
    <property type="protein sequence ID" value="GFZ78258.1"/>
    <property type="molecule type" value="Genomic_DNA"/>
</dbReference>
<evidence type="ECO:0000259" key="1">
    <source>
        <dbReference type="Pfam" id="PF01551"/>
    </source>
</evidence>
<evidence type="ECO:0000313" key="3">
    <source>
        <dbReference type="Proteomes" id="UP000598120"/>
    </source>
</evidence>
<dbReference type="InterPro" id="IPR011055">
    <property type="entry name" value="Dup_hybrid_motif"/>
</dbReference>
<dbReference type="SUPFAM" id="SSF51261">
    <property type="entry name" value="Duplicated hybrid motif"/>
    <property type="match status" value="1"/>
</dbReference>
<dbReference type="PANTHER" id="PTHR21666:SF270">
    <property type="entry name" value="MUREIN HYDROLASE ACTIVATOR ENVC"/>
    <property type="match status" value="1"/>
</dbReference>
<dbReference type="PANTHER" id="PTHR21666">
    <property type="entry name" value="PEPTIDASE-RELATED"/>
    <property type="match status" value="1"/>
</dbReference>
<reference evidence="2 3" key="1">
    <citation type="journal article" date="2014" name="Int. J. Syst. Evol. Microbiol.">
        <title>Complete genome sequence of Corynebacterium casei LMG S-19264T (=DSM 44701T), isolated from a smear-ripened cheese.</title>
        <authorList>
            <consortium name="US DOE Joint Genome Institute (JGI-PGF)"/>
            <person name="Walter F."/>
            <person name="Albersmeier A."/>
            <person name="Kalinowski J."/>
            <person name="Ruckert C."/>
        </authorList>
    </citation>
    <scope>NUCLEOTIDE SEQUENCE [LARGE SCALE GENOMIC DNA]</scope>
    <source>
        <strain evidence="2 3">CGMCC 1.15295</strain>
    </source>
</reference>